<feature type="transmembrane region" description="Helical" evidence="1">
    <location>
        <begin position="112"/>
        <end position="136"/>
    </location>
</feature>
<dbReference type="Proteomes" id="UP000825072">
    <property type="component" value="Chromosome 1"/>
</dbReference>
<feature type="transmembrane region" description="Helical" evidence="1">
    <location>
        <begin position="77"/>
        <end position="100"/>
    </location>
</feature>
<dbReference type="InterPro" id="IPR055648">
    <property type="entry name" value="DUF7224"/>
</dbReference>
<evidence type="ECO:0000256" key="1">
    <source>
        <dbReference type="SAM" id="Phobius"/>
    </source>
</evidence>
<name>A0AAD1NUJ5_9ACTN</name>
<sequence length="410" mass="43959">MRFTTRLRTAPGVWLAPLVAVIFVMVDQNASSEPYWLSQVVGDTAKTMVANALCALAGVLEGRRLKAVLTCNRVRAWGCVLLGPVVASAAAATVLTMVFMARHGFASYPLGWAILGVTLLSVWSWTITGVTLGLWLHVAVAAPLALAAPMVWMIFPPGMSIYWLRHLTGTWVDCCVITDTLNPVVITGTLAVQLGLLAAAIIAVSARTTPHRRRTMLSVATLPLIAGSIAGVAQVRHLDAFSTIPRGMVVECHAVVGRGTQLCLLPEHESERALLDSTAKRVLPIWKRAGVDVPRWYSEQALPGRRDVAALSVAPGMSGESLATARLAAATGNHFCPASNDRTQPAEIMQYGGRIDAWLREVTRAGGIKVTGEGVTGEDATWARQTRTKGAAAQTVEIRKMQEYLQGCPR</sequence>
<dbReference type="Pfam" id="PF23866">
    <property type="entry name" value="DUF7224"/>
    <property type="match status" value="1"/>
</dbReference>
<dbReference type="AlphaFoldDB" id="A0AAD1NUJ5"/>
<feature type="transmembrane region" description="Helical" evidence="1">
    <location>
        <begin position="184"/>
        <end position="204"/>
    </location>
</feature>
<accession>A0AAD1NUJ5</accession>
<organism evidence="3 4">
    <name type="scientific">Cutibacterium modestum</name>
    <dbReference type="NCBI Taxonomy" id="2559073"/>
    <lineage>
        <taxon>Bacteria</taxon>
        <taxon>Bacillati</taxon>
        <taxon>Actinomycetota</taxon>
        <taxon>Actinomycetes</taxon>
        <taxon>Propionibacteriales</taxon>
        <taxon>Propionibacteriaceae</taxon>
        <taxon>Cutibacterium</taxon>
    </lineage>
</organism>
<evidence type="ECO:0000313" key="4">
    <source>
        <dbReference type="Proteomes" id="UP000825072"/>
    </source>
</evidence>
<feature type="transmembrane region" description="Helical" evidence="1">
    <location>
        <begin position="143"/>
        <end position="164"/>
    </location>
</feature>
<proteinExistence type="predicted"/>
<dbReference type="RefSeq" id="WP_002529186.1">
    <property type="nucleotide sequence ID" value="NZ_AP024747.1"/>
</dbReference>
<keyword evidence="1" id="KW-0472">Membrane</keyword>
<keyword evidence="1" id="KW-1133">Transmembrane helix</keyword>
<dbReference type="GeneID" id="92881786"/>
<evidence type="ECO:0000313" key="3">
    <source>
        <dbReference type="EMBL" id="BCY24188.1"/>
    </source>
</evidence>
<keyword evidence="1" id="KW-0812">Transmembrane</keyword>
<gene>
    <name evidence="3" type="ORF">KB1_01780</name>
</gene>
<protein>
    <recommendedName>
        <fullName evidence="2">DUF7224 domain-containing protein</fullName>
    </recommendedName>
</protein>
<reference evidence="3" key="1">
    <citation type="submission" date="2021-06" db="EMBL/GenBank/DDBJ databases">
        <title>Genome sequence of Cutibacterium modestum strain KB17-24694.</title>
        <authorList>
            <person name="Dekio I."/>
            <person name="Asahina A."/>
            <person name="Nishida M."/>
        </authorList>
    </citation>
    <scope>NUCLEOTIDE SEQUENCE</scope>
    <source>
        <strain evidence="3">KB17-24694</strain>
    </source>
</reference>
<evidence type="ECO:0000259" key="2">
    <source>
        <dbReference type="Pfam" id="PF23866"/>
    </source>
</evidence>
<feature type="domain" description="DUF7224" evidence="2">
    <location>
        <begin position="263"/>
        <end position="408"/>
    </location>
</feature>
<dbReference type="EMBL" id="AP024747">
    <property type="protein sequence ID" value="BCY24188.1"/>
    <property type="molecule type" value="Genomic_DNA"/>
</dbReference>